<dbReference type="GO" id="GO:0004140">
    <property type="term" value="F:dephospho-CoA kinase activity"/>
    <property type="evidence" value="ECO:0007669"/>
    <property type="project" value="InterPro"/>
</dbReference>
<dbReference type="CDD" id="cd02022">
    <property type="entry name" value="DPCK"/>
    <property type="match status" value="1"/>
</dbReference>
<dbReference type="PANTHER" id="PTHR10695:SF46">
    <property type="entry name" value="BIFUNCTIONAL COENZYME A SYNTHASE-RELATED"/>
    <property type="match status" value="1"/>
</dbReference>
<gene>
    <name evidence="5" type="ORF">PSTG_00134</name>
</gene>
<evidence type="ECO:0000313" key="5">
    <source>
        <dbReference type="EMBL" id="KNF06820.1"/>
    </source>
</evidence>
<name>A0A0L0W6B5_9BASI</name>
<dbReference type="Proteomes" id="UP000054564">
    <property type="component" value="Unassembled WGS sequence"/>
</dbReference>
<evidence type="ECO:0008006" key="7">
    <source>
        <dbReference type="Google" id="ProtNLM"/>
    </source>
</evidence>
<feature type="region of interest" description="Disordered" evidence="3">
    <location>
        <begin position="240"/>
        <end position="263"/>
    </location>
</feature>
<feature type="transmembrane region" description="Helical" evidence="4">
    <location>
        <begin position="206"/>
        <end position="232"/>
    </location>
</feature>
<proteinExistence type="inferred from homology"/>
<dbReference type="InterPro" id="IPR027417">
    <property type="entry name" value="P-loop_NTPase"/>
</dbReference>
<keyword evidence="6" id="KW-1185">Reference proteome</keyword>
<keyword evidence="2" id="KW-0067">ATP-binding</keyword>
<dbReference type="Gene3D" id="3.40.50.300">
    <property type="entry name" value="P-loop containing nucleotide triphosphate hydrolases"/>
    <property type="match status" value="1"/>
</dbReference>
<evidence type="ECO:0000256" key="3">
    <source>
        <dbReference type="SAM" id="MobiDB-lite"/>
    </source>
</evidence>
<dbReference type="GO" id="GO:0005524">
    <property type="term" value="F:ATP binding"/>
    <property type="evidence" value="ECO:0007669"/>
    <property type="project" value="UniProtKB-KW"/>
</dbReference>
<dbReference type="PROSITE" id="PS51219">
    <property type="entry name" value="DPCK"/>
    <property type="match status" value="1"/>
</dbReference>
<evidence type="ECO:0000256" key="1">
    <source>
        <dbReference type="ARBA" id="ARBA00022741"/>
    </source>
</evidence>
<dbReference type="GO" id="GO:0015937">
    <property type="term" value="P:coenzyme A biosynthetic process"/>
    <property type="evidence" value="ECO:0007669"/>
    <property type="project" value="InterPro"/>
</dbReference>
<keyword evidence="4" id="KW-1133">Transmembrane helix</keyword>
<dbReference type="PANTHER" id="PTHR10695">
    <property type="entry name" value="DEPHOSPHO-COA KINASE-RELATED"/>
    <property type="match status" value="1"/>
</dbReference>
<dbReference type="HAMAP" id="MF_00376">
    <property type="entry name" value="Dephospho_CoA_kinase"/>
    <property type="match status" value="1"/>
</dbReference>
<dbReference type="OrthoDB" id="247245at2759"/>
<dbReference type="STRING" id="1165861.A0A0L0W6B5"/>
<sequence>MLVVGLTGGIASGKSTVSGLLKSYNLPVIDLDELAREVVKPGTSGLTSITHHFSPQYPDIIHASNHTLNRERLAEIIFNDPTQRTWVNNLLHPKIRLLLVYKLVGFWLAGSTICVVDSPLLIETGMWKLCGKIIIVYCSEELQLQRLQTRNGLKRGEAQSRIQSQMALKTKLSHADYIVDNSGELVELNKQIERLIWKFEKINNKLVWFLSWIVPPFGLLNGLVTVLWRVWIKPFAKSSFGKSGRRKRRNSVPVPDSLNTPSY</sequence>
<dbReference type="SUPFAM" id="SSF52540">
    <property type="entry name" value="P-loop containing nucleoside triphosphate hydrolases"/>
    <property type="match status" value="1"/>
</dbReference>
<keyword evidence="4" id="KW-0472">Membrane</keyword>
<dbReference type="AlphaFoldDB" id="A0A0L0W6B5"/>
<protein>
    <recommendedName>
        <fullName evidence="7">Dephospho-CoA kinase</fullName>
    </recommendedName>
</protein>
<dbReference type="EMBL" id="AJIL01000002">
    <property type="protein sequence ID" value="KNF06820.1"/>
    <property type="molecule type" value="Genomic_DNA"/>
</dbReference>
<comment type="caution">
    <text evidence="5">The sequence shown here is derived from an EMBL/GenBank/DDBJ whole genome shotgun (WGS) entry which is preliminary data.</text>
</comment>
<evidence type="ECO:0000313" key="6">
    <source>
        <dbReference type="Proteomes" id="UP000054564"/>
    </source>
</evidence>
<dbReference type="Pfam" id="PF01121">
    <property type="entry name" value="CoaE"/>
    <property type="match status" value="1"/>
</dbReference>
<dbReference type="InterPro" id="IPR001977">
    <property type="entry name" value="Depp_CoAkinase"/>
</dbReference>
<reference evidence="6" key="1">
    <citation type="submission" date="2014-03" db="EMBL/GenBank/DDBJ databases">
        <title>The Genome Sequence of Puccinia striiformis f. sp. tritici PST-78.</title>
        <authorList>
            <consortium name="The Broad Institute Genome Sequencing Platform"/>
            <person name="Cuomo C."/>
            <person name="Hulbert S."/>
            <person name="Chen X."/>
            <person name="Walker B."/>
            <person name="Young S.K."/>
            <person name="Zeng Q."/>
            <person name="Gargeya S."/>
            <person name="Fitzgerald M."/>
            <person name="Haas B."/>
            <person name="Abouelleil A."/>
            <person name="Alvarado L."/>
            <person name="Arachchi H.M."/>
            <person name="Berlin A.M."/>
            <person name="Chapman S.B."/>
            <person name="Goldberg J."/>
            <person name="Griggs A."/>
            <person name="Gujja S."/>
            <person name="Hansen M."/>
            <person name="Howarth C."/>
            <person name="Imamovic A."/>
            <person name="Larimer J."/>
            <person name="McCowan C."/>
            <person name="Montmayeur A."/>
            <person name="Murphy C."/>
            <person name="Neiman D."/>
            <person name="Pearson M."/>
            <person name="Priest M."/>
            <person name="Roberts A."/>
            <person name="Saif S."/>
            <person name="Shea T."/>
            <person name="Sisk P."/>
            <person name="Sykes S."/>
            <person name="Wortman J."/>
            <person name="Nusbaum C."/>
            <person name="Birren B."/>
        </authorList>
    </citation>
    <scope>NUCLEOTIDE SEQUENCE [LARGE SCALE GENOMIC DNA]</scope>
    <source>
        <strain evidence="6">race PST-78</strain>
    </source>
</reference>
<accession>A0A0L0W6B5</accession>
<evidence type="ECO:0000256" key="4">
    <source>
        <dbReference type="SAM" id="Phobius"/>
    </source>
</evidence>
<evidence type="ECO:0000256" key="2">
    <source>
        <dbReference type="ARBA" id="ARBA00022840"/>
    </source>
</evidence>
<keyword evidence="4" id="KW-0812">Transmembrane</keyword>
<dbReference type="NCBIfam" id="TIGR00152">
    <property type="entry name" value="dephospho-CoA kinase"/>
    <property type="match status" value="1"/>
</dbReference>
<organism evidence="5 6">
    <name type="scientific">Puccinia striiformis f. sp. tritici PST-78</name>
    <dbReference type="NCBI Taxonomy" id="1165861"/>
    <lineage>
        <taxon>Eukaryota</taxon>
        <taxon>Fungi</taxon>
        <taxon>Dikarya</taxon>
        <taxon>Basidiomycota</taxon>
        <taxon>Pucciniomycotina</taxon>
        <taxon>Pucciniomycetes</taxon>
        <taxon>Pucciniales</taxon>
        <taxon>Pucciniaceae</taxon>
        <taxon>Puccinia</taxon>
    </lineage>
</organism>
<keyword evidence="1" id="KW-0547">Nucleotide-binding</keyword>